<dbReference type="Proteomes" id="UP000239649">
    <property type="component" value="Unassembled WGS sequence"/>
</dbReference>
<dbReference type="OrthoDB" id="264917at2759"/>
<evidence type="ECO:0000259" key="5">
    <source>
        <dbReference type="PROSITE" id="PS51194"/>
    </source>
</evidence>
<dbReference type="Gene3D" id="2.30.130.40">
    <property type="entry name" value="LON domain-like"/>
    <property type="match status" value="1"/>
</dbReference>
<feature type="compositionally biased region" description="Basic and acidic residues" evidence="4">
    <location>
        <begin position="753"/>
        <end position="769"/>
    </location>
</feature>
<feature type="domain" description="Helicase C-terminal" evidence="5">
    <location>
        <begin position="1569"/>
        <end position="1729"/>
    </location>
</feature>
<keyword evidence="3" id="KW-0067">ATP-binding</keyword>
<dbReference type="CDD" id="cd18793">
    <property type="entry name" value="SF2_C_SNF"/>
    <property type="match status" value="1"/>
</dbReference>
<dbReference type="Pfam" id="PF00271">
    <property type="entry name" value="Helicase_C"/>
    <property type="match status" value="1"/>
</dbReference>
<evidence type="ECO:0000256" key="4">
    <source>
        <dbReference type="SAM" id="MobiDB-lite"/>
    </source>
</evidence>
<keyword evidence="6" id="KW-0808">Transferase</keyword>
<feature type="compositionally biased region" description="Low complexity" evidence="4">
    <location>
        <begin position="807"/>
        <end position="829"/>
    </location>
</feature>
<dbReference type="Pfam" id="PF00176">
    <property type="entry name" value="SNF2-rel_dom"/>
    <property type="match status" value="1"/>
</dbReference>
<sequence>MFGLVERSASRLFGATLVEPASQTIESVGALCELTHLVRVPERGLLLAAARVVGRFQAAQVLAAEPFVTVEGVDYADVHPAGEWDALSLAAQERRVWRRLLHIVALEERLEPVLSGELADRVEALTCSTEIVRWSPCSEARDAVPAAPTADAAALEQLAALSGGDPATLGQRTREHLCQDALRSVGEDGRRERFSFALASALATCTEWQQQQLCSQQQPGDAQDPPLAAGPSAAAAAAAEAEGGVGKWADAYAAAAAGSTEDAAAAPFLLPLMTLSKAKLPTESVPLQIFEPRYRQVPLPRLMFKLINQSKCRRFGVVLADRANGLMESVGALCELTHFVQVPERRRLFINARVVGRFQTEQLASDKPVVTVLAKHYGDHSPADLAGELQLGASEMRVWQTMQDVRQLASKLFVQGKEQLGHEIFSLEVRRWSPDAEARAGVPTAAGADPTLMQMVQMAGLLGEEETIPQRTTEYLCSDALRAVSEAERRERFSFALARTLDFTPHQMQDLLYCQDTGERLRAAEELILEGRNYLAARSTLRDMPRGIGEMGSAKRKSVQLTRQSSRDVVEAWIAQELPSDIAQKLISTWQEHGEVFDGDMLLGADEQLLIDTGAARTVARRLMAKVQQIGQSAGWLVLAQGEQPKRARRSQTPQLPAAQQEQQQEEEAQQEEQKVEEQAGEEEQPAEEEEEAAVADHAMPLSAPPAARGRRRSSRRLTPPAAEKAEEEQPRMLTRRQRQHLEQQQEQQAEAAAREQQQEQQAGEHEEQPAAVAPPAARRRGRQSRISAVHTQQAAAELRAGAWLAPGAEPRSPRQRPAAATQQQQQQLEEAEGPPVVEDLGPEAFQGQYKKDWKRECWKGLEEIFRDFMTVEQLTDLCNELAEDWDEAADKCLGEKRKVDGSKRWCPYRQPSPIVKKLVKLLRTGSLDRRAAEAGGTSQLGIVECLRGKHCDEPVERYVNERLRQRYPSLPPADDPHTLLWQLWEVPVGPAEPVEQAFLGSRRIPYLRIDGEGAGGLEPGGNSMVPWGGVYRAIQREDMVLEAPSHELTRSLTQMNYLSKNQNCSVTVCLNRTPSNRSLQVYLHLPFAVDRPGSAQLNGAFVAEEEVFDELGGYKDESLVAVDFAAVFAGLDEYRGTPFVEQLESLKAAHRATQAQVEAKGLPRVLDLHQPVLSKGQFDAVIKPLVQGVERSEPQGFKQRCDADFLLELTPAQRRTVAHMLQEETAEGGSSRHFWVKLNLKNQPELHCYVLPVLSQIRCYTSRLEAQQGIHACGGAGWAALEVGMGKTACAVAITQLNPPPEGWCKKRAHQSLRRYDHLAAQQNNKQHAQTLVVAPPPIINQWKEEFRKTTAKQLRVLMWVDGSKKEPLCHDAAKLAAAHVVLVDTNTVRNASNLSTLCAMRWHRIIVDESQQAGSFLDAPITASHRWLLTGTPDNSNDLNTMGSQWGFIGLAPHNPIFSNFPGALAHVLKSAMVCYSRAGQLEGRRNLELPPLQETVIRCKLNEEDAAWYRSLQDKQRDAFLQLSGLSPHLRGREAQPAMPTSSPLVPSFMTPAGGYVPETRQYSSKVDAVIKELRRKGPGEKVVIFSEHPATLRAIKARLPELGLESRDLLGSSKCEKRGQEIADFQVAPPTQVFLLTHRTGGAGVTLTAGSHVILCEPLLNPTFEEQAIGRCYRMGQAQSVKVTRLVAEGTIEERIQDLMARVARGGAGGSEEGAALVDRSTRLSVDDVWDLLCEDETEGAETGC</sequence>
<dbReference type="STRING" id="554055.A0A2P6V8E9"/>
<dbReference type="InterPro" id="IPR038718">
    <property type="entry name" value="SNF2-like_sf"/>
</dbReference>
<feature type="region of interest" description="Disordered" evidence="4">
    <location>
        <begin position="807"/>
        <end position="842"/>
    </location>
</feature>
<protein>
    <submittedName>
        <fullName evidence="6">Serine threonine kinase isoform C</fullName>
    </submittedName>
</protein>
<dbReference type="InterPro" id="IPR027417">
    <property type="entry name" value="P-loop_NTPase"/>
</dbReference>
<keyword evidence="6" id="KW-0418">Kinase</keyword>
<dbReference type="GO" id="GO:0016787">
    <property type="term" value="F:hydrolase activity"/>
    <property type="evidence" value="ECO:0007669"/>
    <property type="project" value="UniProtKB-KW"/>
</dbReference>
<dbReference type="Gene3D" id="3.40.50.10810">
    <property type="entry name" value="Tandem AAA-ATPase domain"/>
    <property type="match status" value="1"/>
</dbReference>
<keyword evidence="7" id="KW-1185">Reference proteome</keyword>
<dbReference type="SUPFAM" id="SSF52540">
    <property type="entry name" value="P-loop containing nucleoside triphosphate hydrolases"/>
    <property type="match status" value="2"/>
</dbReference>
<dbReference type="InterPro" id="IPR050628">
    <property type="entry name" value="SNF2_RAD54_helicase_TF"/>
</dbReference>
<evidence type="ECO:0000256" key="3">
    <source>
        <dbReference type="ARBA" id="ARBA00022840"/>
    </source>
</evidence>
<dbReference type="GO" id="GO:0005634">
    <property type="term" value="C:nucleus"/>
    <property type="evidence" value="ECO:0007669"/>
    <property type="project" value="TreeGrafter"/>
</dbReference>
<organism evidence="6 7">
    <name type="scientific">Micractinium conductrix</name>
    <dbReference type="NCBI Taxonomy" id="554055"/>
    <lineage>
        <taxon>Eukaryota</taxon>
        <taxon>Viridiplantae</taxon>
        <taxon>Chlorophyta</taxon>
        <taxon>core chlorophytes</taxon>
        <taxon>Trebouxiophyceae</taxon>
        <taxon>Chlorellales</taxon>
        <taxon>Chlorellaceae</taxon>
        <taxon>Chlorella clade</taxon>
        <taxon>Micractinium</taxon>
    </lineage>
</organism>
<dbReference type="InterPro" id="IPR001650">
    <property type="entry name" value="Helicase_C-like"/>
</dbReference>
<dbReference type="InterPro" id="IPR049730">
    <property type="entry name" value="SNF2/RAD54-like_C"/>
</dbReference>
<evidence type="ECO:0000256" key="1">
    <source>
        <dbReference type="ARBA" id="ARBA00022741"/>
    </source>
</evidence>
<dbReference type="GO" id="GO:0006281">
    <property type="term" value="P:DNA repair"/>
    <property type="evidence" value="ECO:0007669"/>
    <property type="project" value="TreeGrafter"/>
</dbReference>
<keyword evidence="1" id="KW-0547">Nucleotide-binding</keyword>
<dbReference type="PROSITE" id="PS51194">
    <property type="entry name" value="HELICASE_CTER"/>
    <property type="match status" value="1"/>
</dbReference>
<dbReference type="GO" id="GO:0016301">
    <property type="term" value="F:kinase activity"/>
    <property type="evidence" value="ECO:0007669"/>
    <property type="project" value="UniProtKB-KW"/>
</dbReference>
<dbReference type="InterPro" id="IPR015947">
    <property type="entry name" value="PUA-like_sf"/>
</dbReference>
<accession>A0A2P6V8E9</accession>
<dbReference type="Pfam" id="PF02190">
    <property type="entry name" value="LON_substr_bdg"/>
    <property type="match status" value="1"/>
</dbReference>
<dbReference type="InterPro" id="IPR046336">
    <property type="entry name" value="Lon_prtase_N_sf"/>
</dbReference>
<feature type="region of interest" description="Disordered" evidence="4">
    <location>
        <begin position="645"/>
        <end position="795"/>
    </location>
</feature>
<reference evidence="6 7" key="1">
    <citation type="journal article" date="2018" name="Plant J.">
        <title>Genome sequences of Chlorella sorokiniana UTEX 1602 and Micractinium conductrix SAG 241.80: implications to maltose excretion by a green alga.</title>
        <authorList>
            <person name="Arriola M.B."/>
            <person name="Velmurugan N."/>
            <person name="Zhang Y."/>
            <person name="Plunkett M.H."/>
            <person name="Hondzo H."/>
            <person name="Barney B.M."/>
        </authorList>
    </citation>
    <scope>NUCLEOTIDE SEQUENCE [LARGE SCALE GENOMIC DNA]</scope>
    <source>
        <strain evidence="6 7">SAG 241.80</strain>
    </source>
</reference>
<dbReference type="GO" id="GO:0005524">
    <property type="term" value="F:ATP binding"/>
    <property type="evidence" value="ECO:0007669"/>
    <property type="project" value="UniProtKB-KW"/>
</dbReference>
<evidence type="ECO:0000313" key="6">
    <source>
        <dbReference type="EMBL" id="PSC70353.1"/>
    </source>
</evidence>
<dbReference type="InterPro" id="IPR003111">
    <property type="entry name" value="Lon_prtase_N"/>
</dbReference>
<dbReference type="GO" id="GO:0008094">
    <property type="term" value="F:ATP-dependent activity, acting on DNA"/>
    <property type="evidence" value="ECO:0007669"/>
    <property type="project" value="TreeGrafter"/>
</dbReference>
<dbReference type="SMART" id="SM00490">
    <property type="entry name" value="HELICc"/>
    <property type="match status" value="1"/>
</dbReference>
<dbReference type="InterPro" id="IPR000330">
    <property type="entry name" value="SNF2_N"/>
</dbReference>
<feature type="region of interest" description="Disordered" evidence="4">
    <location>
        <begin position="215"/>
        <end position="234"/>
    </location>
</feature>
<feature type="compositionally biased region" description="Polar residues" evidence="4">
    <location>
        <begin position="785"/>
        <end position="794"/>
    </location>
</feature>
<feature type="compositionally biased region" description="Acidic residues" evidence="4">
    <location>
        <begin position="679"/>
        <end position="694"/>
    </location>
</feature>
<evidence type="ECO:0000256" key="2">
    <source>
        <dbReference type="ARBA" id="ARBA00022801"/>
    </source>
</evidence>
<gene>
    <name evidence="6" type="ORF">C2E20_6177</name>
</gene>
<proteinExistence type="predicted"/>
<keyword evidence="2" id="KW-0378">Hydrolase</keyword>
<comment type="caution">
    <text evidence="6">The sequence shown here is derived from an EMBL/GenBank/DDBJ whole genome shotgun (WGS) entry which is preliminary data.</text>
</comment>
<dbReference type="InterPro" id="IPR014001">
    <property type="entry name" value="Helicase_ATP-bd"/>
</dbReference>
<dbReference type="Gene3D" id="3.40.50.300">
    <property type="entry name" value="P-loop containing nucleotide triphosphate hydrolases"/>
    <property type="match status" value="1"/>
</dbReference>
<evidence type="ECO:0000313" key="7">
    <source>
        <dbReference type="Proteomes" id="UP000239649"/>
    </source>
</evidence>
<name>A0A2P6V8E9_9CHLO</name>
<dbReference type="EMBL" id="LHPF02000020">
    <property type="protein sequence ID" value="PSC70353.1"/>
    <property type="molecule type" value="Genomic_DNA"/>
</dbReference>
<dbReference type="SMART" id="SM00487">
    <property type="entry name" value="DEXDc"/>
    <property type="match status" value="1"/>
</dbReference>
<dbReference type="PANTHER" id="PTHR45626">
    <property type="entry name" value="TRANSCRIPTION TERMINATION FACTOR 2-RELATED"/>
    <property type="match status" value="1"/>
</dbReference>
<feature type="compositionally biased region" description="Low complexity" evidence="4">
    <location>
        <begin position="743"/>
        <end position="752"/>
    </location>
</feature>
<dbReference type="SUPFAM" id="SSF88697">
    <property type="entry name" value="PUA domain-like"/>
    <property type="match status" value="1"/>
</dbReference>